<sequence>MQSNQPATIEQFDFLCQQAFQATSEAQRGEAECRLRYYFPTFAETPAEIQRQAQYGGVVNAEGVMEIYPDIKGPSDSARHLVWLLQNSIQVFSRAYSLQRLRIVILNHIGTFSAEDKLSLQNTLFNFIKSDTEGMNTFILTDTARILALIILFSWHDVPESKKIFGEINEFSKISHQHQLVALRATRTLVDELGRDLPSRYMMKQRRVVTNFRDRFLHGITKNSFAVMKDILSGSLYSDLDIEKKKEILSEDLELQKACLSFDFIGLASDESSDEATSIQVPSSWRDTFMTPGFFSVYFEGYQKLDSPICSQFIEILALLSSIRRSFFVDANREKFLDQMMTGIMELIKNGINMKDIESYHHTCRLLSRFGTIHAFYTIDGSEKFSNFVMLATNFTLEGFNVWEMLPNSITPLLIFWSKLATELDKHVTQDSESKLANFQSPFPMIVKSYLSTMLAAPAKLVSGDLSVDDPLDNEDEMIINVKMLSIMARTAYTDCSGIMVSLLEQATTDYQSKINSSMTSPDSLMILEGKYTDDVTYDDDEKDAELAFRCIQLDNIVREHIIKSHRQPSEHLELAIMFFYNNFRVTYLSDQGYKQAKMFSVLSGYIQINDSEAGLELVMQKIIFNLEIWPHSSPIVQRTLQILYDMTIGYSSLQQLAKLSSVQTLLDNHSTSGFKFLESVEDKKPRIKYYNSLCRIRSTRNLVHSTFESFTKHWAEAIDNLNSMSNEQFSHQPTRTLILKVLYDLRGFLSAITTKNFFALFFNWIFPSRIVLIHKVLALWKNDIVLQIAALRFIKEFTQNTSQRLTFDVSSPNGILMFREASKAVWEYGNLKLKDTNVTNDVYKERYKGFGICFSILTNLLTGRYVPIGVMPLYGDTALTNMFDITIGLLKAIPISDIIDYPKLGRLTFQMLDVLLQKTTIDLITIEENTYEHIIQLCSEALNHVETAIVSHSCSVIDGLCSYAIKQQDEPTPLSAIILKKRDILQFLCRELLNIVLFEDRPNDWSLLRPVFSLLMLEKEYMVSYTNWIAQFQDTERRDILLKSLSPLFDCGFDFSNASRDRFTQAMSQYRRDIASKNIVLMLPTNQTQGQSVGGTQESVQAGGDTAMMD</sequence>
<evidence type="ECO:0000256" key="8">
    <source>
        <dbReference type="SAM" id="MobiDB-lite"/>
    </source>
</evidence>
<dbReference type="Gene3D" id="1.25.10.10">
    <property type="entry name" value="Leucine-rich Repeat Variant"/>
    <property type="match status" value="1"/>
</dbReference>
<dbReference type="PANTHER" id="PTHR12596:SF2">
    <property type="entry name" value="EXPORTIN-7 ISOFORM X1"/>
    <property type="match status" value="1"/>
</dbReference>
<evidence type="ECO:0000313" key="11">
    <source>
        <dbReference type="Proteomes" id="UP001150538"/>
    </source>
</evidence>
<keyword evidence="4" id="KW-0813">Transport</keyword>
<dbReference type="AlphaFoldDB" id="A0A9W8A9E7"/>
<reference evidence="10" key="1">
    <citation type="submission" date="2022-07" db="EMBL/GenBank/DDBJ databases">
        <title>Phylogenomic reconstructions and comparative analyses of Kickxellomycotina fungi.</title>
        <authorList>
            <person name="Reynolds N.K."/>
            <person name="Stajich J.E."/>
            <person name="Barry K."/>
            <person name="Grigoriev I.V."/>
            <person name="Crous P."/>
            <person name="Smith M.E."/>
        </authorList>
    </citation>
    <scope>NUCLEOTIDE SEQUENCE</scope>
    <source>
        <strain evidence="10">NBRC 100468</strain>
    </source>
</reference>
<keyword evidence="6" id="KW-0653">Protein transport</keyword>
<dbReference type="SUPFAM" id="SSF48371">
    <property type="entry name" value="ARM repeat"/>
    <property type="match status" value="1"/>
</dbReference>
<keyword evidence="5" id="KW-0963">Cytoplasm</keyword>
<evidence type="ECO:0000256" key="6">
    <source>
        <dbReference type="ARBA" id="ARBA00022927"/>
    </source>
</evidence>
<dbReference type="GO" id="GO:0005737">
    <property type="term" value="C:cytoplasm"/>
    <property type="evidence" value="ECO:0007669"/>
    <property type="project" value="UniProtKB-SubCell"/>
</dbReference>
<feature type="domain" description="Exportin-7/Ran-binding protein 17 TPR repeats" evidence="9">
    <location>
        <begin position="467"/>
        <end position="684"/>
    </location>
</feature>
<dbReference type="OrthoDB" id="244158at2759"/>
<dbReference type="InterPro" id="IPR044189">
    <property type="entry name" value="XPO4/7-like"/>
</dbReference>
<dbReference type="InterPro" id="IPR011989">
    <property type="entry name" value="ARM-like"/>
</dbReference>
<evidence type="ECO:0000256" key="2">
    <source>
        <dbReference type="ARBA" id="ARBA00004496"/>
    </source>
</evidence>
<gene>
    <name evidence="10" type="ORF">H4219_000113</name>
</gene>
<dbReference type="Proteomes" id="UP001150538">
    <property type="component" value="Unassembled WGS sequence"/>
</dbReference>
<feature type="compositionally biased region" description="Polar residues" evidence="8">
    <location>
        <begin position="1089"/>
        <end position="1101"/>
    </location>
</feature>
<evidence type="ECO:0000256" key="3">
    <source>
        <dbReference type="ARBA" id="ARBA00009466"/>
    </source>
</evidence>
<dbReference type="EMBL" id="JANBPU010000001">
    <property type="protein sequence ID" value="KAJ1922251.1"/>
    <property type="molecule type" value="Genomic_DNA"/>
</dbReference>
<comment type="similarity">
    <text evidence="3">Belongs to the exportin family.</text>
</comment>
<dbReference type="PANTHER" id="PTHR12596">
    <property type="entry name" value="EXPORTIN 4,7-RELATED"/>
    <property type="match status" value="1"/>
</dbReference>
<evidence type="ECO:0000313" key="10">
    <source>
        <dbReference type="EMBL" id="KAJ1922251.1"/>
    </source>
</evidence>
<keyword evidence="11" id="KW-1185">Reference proteome</keyword>
<comment type="subcellular location">
    <subcellularLocation>
        <location evidence="2">Cytoplasm</location>
    </subcellularLocation>
    <subcellularLocation>
        <location evidence="1">Nucleus</location>
    </subcellularLocation>
</comment>
<dbReference type="GO" id="GO:0006611">
    <property type="term" value="P:protein export from nucleus"/>
    <property type="evidence" value="ECO:0007669"/>
    <property type="project" value="TreeGrafter"/>
</dbReference>
<name>A0A9W8A9E7_9FUNG</name>
<accession>A0A9W8A9E7</accession>
<dbReference type="InterPro" id="IPR057947">
    <property type="entry name" value="TPR_XPO7/RBP17"/>
</dbReference>
<evidence type="ECO:0000256" key="4">
    <source>
        <dbReference type="ARBA" id="ARBA00022448"/>
    </source>
</evidence>
<dbReference type="InterPro" id="IPR016024">
    <property type="entry name" value="ARM-type_fold"/>
</dbReference>
<proteinExistence type="inferred from homology"/>
<organism evidence="10 11">
    <name type="scientific">Mycoemilia scoparia</name>
    <dbReference type="NCBI Taxonomy" id="417184"/>
    <lineage>
        <taxon>Eukaryota</taxon>
        <taxon>Fungi</taxon>
        <taxon>Fungi incertae sedis</taxon>
        <taxon>Zoopagomycota</taxon>
        <taxon>Kickxellomycotina</taxon>
        <taxon>Kickxellomycetes</taxon>
        <taxon>Kickxellales</taxon>
        <taxon>Kickxellaceae</taxon>
        <taxon>Mycoemilia</taxon>
    </lineage>
</organism>
<evidence type="ECO:0000256" key="1">
    <source>
        <dbReference type="ARBA" id="ARBA00004123"/>
    </source>
</evidence>
<dbReference type="Pfam" id="PF25795">
    <property type="entry name" value="TPR_XPO7"/>
    <property type="match status" value="1"/>
</dbReference>
<evidence type="ECO:0000259" key="9">
    <source>
        <dbReference type="Pfam" id="PF25795"/>
    </source>
</evidence>
<comment type="caution">
    <text evidence="10">The sequence shown here is derived from an EMBL/GenBank/DDBJ whole genome shotgun (WGS) entry which is preliminary data.</text>
</comment>
<feature type="region of interest" description="Disordered" evidence="8">
    <location>
        <begin position="1089"/>
        <end position="1111"/>
    </location>
</feature>
<evidence type="ECO:0000256" key="7">
    <source>
        <dbReference type="ARBA" id="ARBA00023242"/>
    </source>
</evidence>
<dbReference type="GO" id="GO:0005643">
    <property type="term" value="C:nuclear pore"/>
    <property type="evidence" value="ECO:0007669"/>
    <property type="project" value="TreeGrafter"/>
</dbReference>
<keyword evidence="7" id="KW-0539">Nucleus</keyword>
<evidence type="ECO:0000256" key="5">
    <source>
        <dbReference type="ARBA" id="ARBA00022490"/>
    </source>
</evidence>
<dbReference type="GO" id="GO:0005049">
    <property type="term" value="F:nuclear export signal receptor activity"/>
    <property type="evidence" value="ECO:0007669"/>
    <property type="project" value="InterPro"/>
</dbReference>
<protein>
    <recommendedName>
        <fullName evidence="9">Exportin-7/Ran-binding protein 17 TPR repeats domain-containing protein</fullName>
    </recommendedName>
</protein>